<comment type="pathway">
    <text evidence="2">Siderophore biosynthesis; enterobactin biosynthesis.</text>
</comment>
<protein>
    <recommendedName>
        <fullName evidence="5">Enterobactin synthase component D</fullName>
    </recommendedName>
    <alternativeName>
        <fullName evidence="8">4'-phosphopantetheinyl transferase EntD</fullName>
    </alternativeName>
    <alternativeName>
        <fullName evidence="9">Enterochelin synthase D</fullName>
    </alternativeName>
</protein>
<dbReference type="PANTHER" id="PTHR38096">
    <property type="entry name" value="ENTEROBACTIN SYNTHASE COMPONENT D"/>
    <property type="match status" value="1"/>
</dbReference>
<dbReference type="InterPro" id="IPR008278">
    <property type="entry name" value="4-PPantetheinyl_Trfase_dom"/>
</dbReference>
<evidence type="ECO:0000313" key="14">
    <source>
        <dbReference type="Proteomes" id="UP001485459"/>
    </source>
</evidence>
<keyword evidence="7" id="KW-0259">Enterobactin biosynthesis</keyword>
<evidence type="ECO:0000256" key="1">
    <source>
        <dbReference type="ARBA" id="ARBA00003937"/>
    </source>
</evidence>
<reference evidence="14" key="1">
    <citation type="submission" date="2024-03" db="EMBL/GenBank/DDBJ databases">
        <title>Chitinophaga horti sp. nov., isolated from garden soil.</title>
        <authorList>
            <person name="Lee D.S."/>
            <person name="Han D.M."/>
            <person name="Baek J.H."/>
            <person name="Choi D.G."/>
            <person name="Jeon J.H."/>
            <person name="Jeon C.O."/>
        </authorList>
    </citation>
    <scope>NUCLEOTIDE SEQUENCE [LARGE SCALE GENOMIC DNA]</scope>
    <source>
        <strain evidence="14">GPA1</strain>
    </source>
</reference>
<accession>A0ABZ2YLB1</accession>
<dbReference type="RefSeq" id="WP_341835387.1">
    <property type="nucleotide sequence ID" value="NZ_CP149822.1"/>
</dbReference>
<evidence type="ECO:0000256" key="9">
    <source>
        <dbReference type="ARBA" id="ARBA00031996"/>
    </source>
</evidence>
<keyword evidence="6 13" id="KW-0808">Transferase</keyword>
<feature type="domain" description="4'-phosphopantetheinyl transferase" evidence="12">
    <location>
        <begin position="101"/>
        <end position="191"/>
    </location>
</feature>
<evidence type="ECO:0000256" key="3">
    <source>
        <dbReference type="ARBA" id="ARBA00008342"/>
    </source>
</evidence>
<dbReference type="EMBL" id="CP149822">
    <property type="protein sequence ID" value="WZN40470.1"/>
    <property type="molecule type" value="Genomic_DNA"/>
</dbReference>
<comment type="catalytic activity">
    <reaction evidence="10">
        <text>apo-[aryl-carrier protein] + CoA = holo-[aryl-carrier protein] + adenosine 3',5'-bisphosphate + H(+)</text>
        <dbReference type="Rhea" id="RHEA:48404"/>
        <dbReference type="Rhea" id="RHEA-COMP:15903"/>
        <dbReference type="Rhea" id="RHEA-COMP:17557"/>
        <dbReference type="ChEBI" id="CHEBI:15378"/>
        <dbReference type="ChEBI" id="CHEBI:29999"/>
        <dbReference type="ChEBI" id="CHEBI:57287"/>
        <dbReference type="ChEBI" id="CHEBI:58343"/>
        <dbReference type="ChEBI" id="CHEBI:64479"/>
    </reaction>
</comment>
<dbReference type="GO" id="GO:0016740">
    <property type="term" value="F:transferase activity"/>
    <property type="evidence" value="ECO:0007669"/>
    <property type="project" value="UniProtKB-KW"/>
</dbReference>
<dbReference type="SUPFAM" id="SSF56214">
    <property type="entry name" value="4'-phosphopantetheinyl transferase"/>
    <property type="match status" value="2"/>
</dbReference>
<dbReference type="Gene3D" id="3.90.470.20">
    <property type="entry name" value="4'-phosphopantetheinyl transferase domain"/>
    <property type="match status" value="1"/>
</dbReference>
<evidence type="ECO:0000256" key="11">
    <source>
        <dbReference type="ARBA" id="ARBA00049191"/>
    </source>
</evidence>
<evidence type="ECO:0000259" key="12">
    <source>
        <dbReference type="Pfam" id="PF01648"/>
    </source>
</evidence>
<dbReference type="PANTHER" id="PTHR38096:SF1">
    <property type="entry name" value="ENTEROBACTIN SYNTHASE COMPONENT D"/>
    <property type="match status" value="1"/>
</dbReference>
<organism evidence="13 14">
    <name type="scientific">Chitinophaga pollutisoli</name>
    <dbReference type="NCBI Taxonomy" id="3133966"/>
    <lineage>
        <taxon>Bacteria</taxon>
        <taxon>Pseudomonadati</taxon>
        <taxon>Bacteroidota</taxon>
        <taxon>Chitinophagia</taxon>
        <taxon>Chitinophagales</taxon>
        <taxon>Chitinophagaceae</taxon>
        <taxon>Chitinophaga</taxon>
    </lineage>
</organism>
<keyword evidence="14" id="KW-1185">Reference proteome</keyword>
<evidence type="ECO:0000256" key="2">
    <source>
        <dbReference type="ARBA" id="ARBA00004993"/>
    </source>
</evidence>
<dbReference type="Proteomes" id="UP001485459">
    <property type="component" value="Chromosome"/>
</dbReference>
<gene>
    <name evidence="13" type="ORF">WJU16_21125</name>
</gene>
<evidence type="ECO:0000256" key="10">
    <source>
        <dbReference type="ARBA" id="ARBA00049176"/>
    </source>
</evidence>
<sequence>MALIRTIQIDPATRLGVWKIGEEEGFFRKRVNIDPGVHHPHKRLQHFAGRYLLVELFPELPVHEIRKLDSRKPYIPGNPYYFSISHCGDFAAAIVSTREHVGIDIENVQPKIGRVAHKFLAERERQFISGISRLEHQTVCWSAKEAVYKWYGLGGLDFKANMQLQAFPLQQAGMLVCDFLKEDRMACLDLQYIIDNNLCLAWTAGENKQPNQQ</sequence>
<dbReference type="InterPro" id="IPR037143">
    <property type="entry name" value="4-PPantetheinyl_Trfase_dom_sf"/>
</dbReference>
<comment type="catalytic activity">
    <reaction evidence="11">
        <text>apo-[peptidyl-carrier protein] + CoA = holo-[peptidyl-carrier protein] + adenosine 3',5'-bisphosphate + H(+)</text>
        <dbReference type="Rhea" id="RHEA:46228"/>
        <dbReference type="Rhea" id="RHEA-COMP:11479"/>
        <dbReference type="Rhea" id="RHEA-COMP:11480"/>
        <dbReference type="ChEBI" id="CHEBI:15378"/>
        <dbReference type="ChEBI" id="CHEBI:29999"/>
        <dbReference type="ChEBI" id="CHEBI:57287"/>
        <dbReference type="ChEBI" id="CHEBI:58343"/>
        <dbReference type="ChEBI" id="CHEBI:64479"/>
    </reaction>
</comment>
<evidence type="ECO:0000256" key="5">
    <source>
        <dbReference type="ARBA" id="ARBA00019087"/>
    </source>
</evidence>
<dbReference type="Pfam" id="PF01648">
    <property type="entry name" value="ACPS"/>
    <property type="match status" value="1"/>
</dbReference>
<evidence type="ECO:0000256" key="8">
    <source>
        <dbReference type="ARBA" id="ARBA00029894"/>
    </source>
</evidence>
<evidence type="ECO:0000313" key="13">
    <source>
        <dbReference type="EMBL" id="WZN40470.1"/>
    </source>
</evidence>
<comment type="similarity">
    <text evidence="3">Belongs to the P-Pant transferase superfamily. EntD family.</text>
</comment>
<dbReference type="InterPro" id="IPR003542">
    <property type="entry name" value="Enbac_synth_compD-like"/>
</dbReference>
<evidence type="ECO:0000256" key="7">
    <source>
        <dbReference type="ARBA" id="ARBA00023191"/>
    </source>
</evidence>
<comment type="subunit">
    <text evidence="4">EntB, EntD, EntE, and EntF form a multienzyme complex called enterobactin synthase.</text>
</comment>
<evidence type="ECO:0000256" key="6">
    <source>
        <dbReference type="ARBA" id="ARBA00022679"/>
    </source>
</evidence>
<proteinExistence type="inferred from homology"/>
<comment type="function">
    <text evidence="1">Involved in the biosynthesis of the siderophore enterobactin (enterochelin), which is a macrocyclic trimeric lactone of N-(2,3-dihydroxybenzoyl)-serine. The serine trilactone serves as a scaffolding for the three catechol functionalities that provide hexadentate coordination for the tightly ligated iron(2+) atoms. Plays an essential role in the assembly of the enterobactin by catalyzing the transfer of the 4'-phosphopantetheine (Ppant) moiety from coenzyme A to the apo-domains of both EntB (ArCP domain) and EntF (PCP domain) to yield their holo-forms which make them competent for the activation of 2,3-dihydroxybenzoate (DHB) and L-serine, respectively.</text>
</comment>
<name>A0ABZ2YLB1_9BACT</name>
<evidence type="ECO:0000256" key="4">
    <source>
        <dbReference type="ARBA" id="ARBA00011503"/>
    </source>
</evidence>